<feature type="transmembrane region" description="Helical" evidence="4">
    <location>
        <begin position="80"/>
        <end position="97"/>
    </location>
</feature>
<dbReference type="SUPFAM" id="SSF55874">
    <property type="entry name" value="ATPase domain of HSP90 chaperone/DNA topoisomerase II/histidine kinase"/>
    <property type="match status" value="1"/>
</dbReference>
<feature type="transmembrane region" description="Helical" evidence="4">
    <location>
        <begin position="25"/>
        <end position="43"/>
    </location>
</feature>
<feature type="domain" description="Signal transduction histidine kinase subgroup 3 dimerisation and phosphoacceptor" evidence="5">
    <location>
        <begin position="170"/>
        <end position="236"/>
    </location>
</feature>
<evidence type="ECO:0000313" key="7">
    <source>
        <dbReference type="Proteomes" id="UP000316639"/>
    </source>
</evidence>
<feature type="transmembrane region" description="Helical" evidence="4">
    <location>
        <begin position="104"/>
        <end position="123"/>
    </location>
</feature>
<evidence type="ECO:0000256" key="2">
    <source>
        <dbReference type="ARBA" id="ARBA00022777"/>
    </source>
</evidence>
<dbReference type="GO" id="GO:0046983">
    <property type="term" value="F:protein dimerization activity"/>
    <property type="evidence" value="ECO:0007669"/>
    <property type="project" value="InterPro"/>
</dbReference>
<comment type="caution">
    <text evidence="6">The sequence shown here is derived from an EMBL/GenBank/DDBJ whole genome shotgun (WGS) entry which is preliminary data.</text>
</comment>
<dbReference type="GO" id="GO:0000155">
    <property type="term" value="F:phosphorelay sensor kinase activity"/>
    <property type="evidence" value="ECO:0007669"/>
    <property type="project" value="InterPro"/>
</dbReference>
<dbReference type="PANTHER" id="PTHR24421:SF63">
    <property type="entry name" value="SENSOR HISTIDINE KINASE DESK"/>
    <property type="match status" value="1"/>
</dbReference>
<keyword evidence="4" id="KW-1133">Transmembrane helix</keyword>
<keyword evidence="3" id="KW-0902">Two-component regulatory system</keyword>
<dbReference type="PANTHER" id="PTHR24421">
    <property type="entry name" value="NITRATE/NITRITE SENSOR PROTEIN NARX-RELATED"/>
    <property type="match status" value="1"/>
</dbReference>
<gene>
    <name evidence="6" type="ORF">FKR81_16050</name>
</gene>
<keyword evidence="4" id="KW-0812">Transmembrane</keyword>
<proteinExistence type="predicted"/>
<name>A0A563EUS4_9PSEU</name>
<evidence type="ECO:0000256" key="1">
    <source>
        <dbReference type="ARBA" id="ARBA00022679"/>
    </source>
</evidence>
<feature type="transmembrane region" description="Helical" evidence="4">
    <location>
        <begin position="55"/>
        <end position="74"/>
    </location>
</feature>
<sequence length="356" mass="37041">MWLGCLVVPVISVLGEPSPVWRWLGVAGVLLLTVAHASALHAAATPSVSERHRRLLGWGFAAATVLSIFLVAPAGPDDRYTWAWIGGATAGFVPLLLNGVWRWVAAASTVVVAVGVGAVAGGSPLTHGVIAASIAASVIATTVLPFRLWHLLLDARAGREAVARLAVSEERLRFARDVHDLLGHRLAVIALKAELASRLSGVDPARSAAEAAEVRSLASSALTEVREAVHGYRAVDLGDQLVAVENVLRDAGIRCTTSGSPAEISGEVATQLALALREGCTNVLRHSAAAWCTIDVSHDAEETRMTIANDGAGTPVGDRLSFGLRGTSERLAAVGGTVRTSSRDGVFILDVVVPAP</sequence>
<protein>
    <submittedName>
        <fullName evidence="6">Histidine kinase</fullName>
    </submittedName>
</protein>
<accession>A0A563EUS4</accession>
<dbReference type="OrthoDB" id="5241784at2"/>
<reference evidence="6 7" key="1">
    <citation type="submission" date="2019-07" db="EMBL/GenBank/DDBJ databases">
        <title>Lentzea xizangensis sp. nov., isolated from Qinghai-Tibetan Plateau Soils.</title>
        <authorList>
            <person name="Huang J."/>
        </authorList>
    </citation>
    <scope>NUCLEOTIDE SEQUENCE [LARGE SCALE GENOMIC DNA]</scope>
    <source>
        <strain evidence="6 7">FXJ1.1311</strain>
    </source>
</reference>
<keyword evidence="7" id="KW-1185">Reference proteome</keyword>
<dbReference type="Gene3D" id="3.30.565.10">
    <property type="entry name" value="Histidine kinase-like ATPase, C-terminal domain"/>
    <property type="match status" value="1"/>
</dbReference>
<dbReference type="InterPro" id="IPR036890">
    <property type="entry name" value="HATPase_C_sf"/>
</dbReference>
<dbReference type="Gene3D" id="1.20.5.1930">
    <property type="match status" value="1"/>
</dbReference>
<evidence type="ECO:0000313" key="6">
    <source>
        <dbReference type="EMBL" id="TWP51342.1"/>
    </source>
</evidence>
<dbReference type="Proteomes" id="UP000316639">
    <property type="component" value="Unassembled WGS sequence"/>
</dbReference>
<keyword evidence="4" id="KW-0472">Membrane</keyword>
<feature type="transmembrane region" description="Helical" evidence="4">
    <location>
        <begin position="129"/>
        <end position="149"/>
    </location>
</feature>
<evidence type="ECO:0000259" key="5">
    <source>
        <dbReference type="Pfam" id="PF07730"/>
    </source>
</evidence>
<dbReference type="InterPro" id="IPR011712">
    <property type="entry name" value="Sig_transdc_His_kin_sub3_dim/P"/>
</dbReference>
<keyword evidence="2 6" id="KW-0418">Kinase</keyword>
<dbReference type="AlphaFoldDB" id="A0A563EUS4"/>
<evidence type="ECO:0000256" key="4">
    <source>
        <dbReference type="SAM" id="Phobius"/>
    </source>
</evidence>
<dbReference type="InterPro" id="IPR050482">
    <property type="entry name" value="Sensor_HK_TwoCompSys"/>
</dbReference>
<dbReference type="GO" id="GO:0016020">
    <property type="term" value="C:membrane"/>
    <property type="evidence" value="ECO:0007669"/>
    <property type="project" value="InterPro"/>
</dbReference>
<organism evidence="6 7">
    <name type="scientific">Lentzea tibetensis</name>
    <dbReference type="NCBI Taxonomy" id="2591470"/>
    <lineage>
        <taxon>Bacteria</taxon>
        <taxon>Bacillati</taxon>
        <taxon>Actinomycetota</taxon>
        <taxon>Actinomycetes</taxon>
        <taxon>Pseudonocardiales</taxon>
        <taxon>Pseudonocardiaceae</taxon>
        <taxon>Lentzea</taxon>
    </lineage>
</organism>
<keyword evidence="1" id="KW-0808">Transferase</keyword>
<dbReference type="EMBL" id="VOBR01000009">
    <property type="protein sequence ID" value="TWP51342.1"/>
    <property type="molecule type" value="Genomic_DNA"/>
</dbReference>
<dbReference type="Pfam" id="PF07730">
    <property type="entry name" value="HisKA_3"/>
    <property type="match status" value="1"/>
</dbReference>
<evidence type="ECO:0000256" key="3">
    <source>
        <dbReference type="ARBA" id="ARBA00023012"/>
    </source>
</evidence>
<dbReference type="CDD" id="cd16917">
    <property type="entry name" value="HATPase_UhpB-NarQ-NarX-like"/>
    <property type="match status" value="1"/>
</dbReference>